<dbReference type="Pfam" id="PF00733">
    <property type="entry name" value="Asn_synthase"/>
    <property type="match status" value="1"/>
</dbReference>
<dbReference type="GO" id="GO:0006529">
    <property type="term" value="P:asparagine biosynthetic process"/>
    <property type="evidence" value="ECO:0007669"/>
    <property type="project" value="InterPro"/>
</dbReference>
<evidence type="ECO:0000313" key="3">
    <source>
        <dbReference type="EMBL" id="SDL22332.1"/>
    </source>
</evidence>
<dbReference type="InterPro" id="IPR005232">
    <property type="entry name" value="LarE"/>
</dbReference>
<reference evidence="3 4" key="1">
    <citation type="submission" date="2016-10" db="EMBL/GenBank/DDBJ databases">
        <authorList>
            <person name="de Groot N.N."/>
        </authorList>
    </citation>
    <scope>NUCLEOTIDE SEQUENCE [LARGE SCALE GENOMIC DNA]</scope>
    <source>
        <strain evidence="3 4">CGMCC 1.9159</strain>
    </source>
</reference>
<dbReference type="CDD" id="cd01990">
    <property type="entry name" value="LarE-like"/>
    <property type="match status" value="1"/>
</dbReference>
<accession>A0A1G9IB44</accession>
<dbReference type="PANTHER" id="PTHR43169:SF2">
    <property type="entry name" value="NAD_GMP SYNTHASE DOMAIN-CONTAINING PROTEIN"/>
    <property type="match status" value="1"/>
</dbReference>
<dbReference type="InterPro" id="IPR001962">
    <property type="entry name" value="Asn_synthase"/>
</dbReference>
<dbReference type="NCBIfam" id="TIGR00268">
    <property type="entry name" value="ATP-dependent sacrificial sulfur transferase LarE"/>
    <property type="match status" value="1"/>
</dbReference>
<dbReference type="STRING" id="686624.SAMN04488242_0827"/>
<dbReference type="SUPFAM" id="SSF52402">
    <property type="entry name" value="Adenine nucleotide alpha hydrolases-like"/>
    <property type="match status" value="1"/>
</dbReference>
<dbReference type="RefSeq" id="WP_093249105.1">
    <property type="nucleotide sequence ID" value="NZ_FNGP01000001.1"/>
</dbReference>
<dbReference type="OrthoDB" id="9776919at2"/>
<dbReference type="GO" id="GO:0016783">
    <property type="term" value="F:sulfurtransferase activity"/>
    <property type="evidence" value="ECO:0007669"/>
    <property type="project" value="InterPro"/>
</dbReference>
<evidence type="ECO:0000313" key="4">
    <source>
        <dbReference type="Proteomes" id="UP000199475"/>
    </source>
</evidence>
<dbReference type="Proteomes" id="UP000199475">
    <property type="component" value="Unassembled WGS sequence"/>
</dbReference>
<organism evidence="3 4">
    <name type="scientific">Tessaracoccus oleiagri</name>
    <dbReference type="NCBI Taxonomy" id="686624"/>
    <lineage>
        <taxon>Bacteria</taxon>
        <taxon>Bacillati</taxon>
        <taxon>Actinomycetota</taxon>
        <taxon>Actinomycetes</taxon>
        <taxon>Propionibacteriales</taxon>
        <taxon>Propionibacteriaceae</taxon>
        <taxon>Tessaracoccus</taxon>
    </lineage>
</organism>
<protein>
    <recommendedName>
        <fullName evidence="2">Asparagine synthetase domain-containing protein</fullName>
    </recommendedName>
</protein>
<dbReference type="EMBL" id="FNGP01000001">
    <property type="protein sequence ID" value="SDL22332.1"/>
    <property type="molecule type" value="Genomic_DNA"/>
</dbReference>
<dbReference type="AlphaFoldDB" id="A0A1G9IB44"/>
<feature type="active site" description="Nucleophile and sulfur donor" evidence="1">
    <location>
        <position position="193"/>
    </location>
</feature>
<feature type="domain" description="Asparagine synthetase" evidence="2">
    <location>
        <begin position="33"/>
        <end position="97"/>
    </location>
</feature>
<proteinExistence type="predicted"/>
<dbReference type="GO" id="GO:0004066">
    <property type="term" value="F:asparagine synthase (glutamine-hydrolyzing) activity"/>
    <property type="evidence" value="ECO:0007669"/>
    <property type="project" value="InterPro"/>
</dbReference>
<evidence type="ECO:0000256" key="1">
    <source>
        <dbReference type="PIRSR" id="PIRSR006661-1"/>
    </source>
</evidence>
<dbReference type="Gene3D" id="3.40.50.620">
    <property type="entry name" value="HUPs"/>
    <property type="match status" value="1"/>
</dbReference>
<evidence type="ECO:0000259" key="2">
    <source>
        <dbReference type="Pfam" id="PF00733"/>
    </source>
</evidence>
<name>A0A1G9IB44_9ACTN</name>
<dbReference type="PANTHER" id="PTHR43169">
    <property type="entry name" value="EXSB FAMILY PROTEIN"/>
    <property type="match status" value="1"/>
</dbReference>
<dbReference type="PIRSF" id="PIRSF006661">
    <property type="entry name" value="PP-lp_UCP006661"/>
    <property type="match status" value="1"/>
</dbReference>
<sequence>MTTTDLFIQLQPDLQRIADGVARDIRDAAGPRARVGVAYSGGVDSTVLAALTARAVGPDCTTLLMAVSPSLAKRERRLATRQADELGLPLVEVETRELDNPQYAANPVDRCYFCKDELFTRLDDDLVGRLRLDAIAYGENLDDAARPDRPGARAAREHRVLHPLASAGATKADVRAIARALGLSSADKPAAPCLASRVPHGEPVTAEKLLQVDAAEDAVLAAGFSDCRVRHHGDIARIEVPSSEFALVADDERRERLLAAVRAAGFKHAVLDLAGIQSGAFTLQLLTARPGAA</sequence>
<keyword evidence="4" id="KW-1185">Reference proteome</keyword>
<dbReference type="InterPro" id="IPR052188">
    <property type="entry name" value="Ni-pincer_cofactor_biosynth"/>
</dbReference>
<gene>
    <name evidence="3" type="ORF">SAMN04488242_0827</name>
</gene>
<dbReference type="InterPro" id="IPR014729">
    <property type="entry name" value="Rossmann-like_a/b/a_fold"/>
</dbReference>